<evidence type="ECO:0000313" key="2">
    <source>
        <dbReference type="Proteomes" id="UP000824120"/>
    </source>
</evidence>
<keyword evidence="2" id="KW-1185">Reference proteome</keyword>
<protein>
    <submittedName>
        <fullName evidence="1">Uncharacterized protein</fullName>
    </submittedName>
</protein>
<organism evidence="1 2">
    <name type="scientific">Solanum commersonii</name>
    <name type="common">Commerson's wild potato</name>
    <name type="synonym">Commerson's nightshade</name>
    <dbReference type="NCBI Taxonomy" id="4109"/>
    <lineage>
        <taxon>Eukaryota</taxon>
        <taxon>Viridiplantae</taxon>
        <taxon>Streptophyta</taxon>
        <taxon>Embryophyta</taxon>
        <taxon>Tracheophyta</taxon>
        <taxon>Spermatophyta</taxon>
        <taxon>Magnoliopsida</taxon>
        <taxon>eudicotyledons</taxon>
        <taxon>Gunneridae</taxon>
        <taxon>Pentapetalae</taxon>
        <taxon>asterids</taxon>
        <taxon>lamiids</taxon>
        <taxon>Solanales</taxon>
        <taxon>Solanaceae</taxon>
        <taxon>Solanoideae</taxon>
        <taxon>Solaneae</taxon>
        <taxon>Solanum</taxon>
    </lineage>
</organism>
<name>A0A9J5ZTZ6_SOLCO</name>
<accession>A0A9J5ZTZ6</accession>
<dbReference type="EMBL" id="JACXVP010000003">
    <property type="protein sequence ID" value="KAG5615664.1"/>
    <property type="molecule type" value="Genomic_DNA"/>
</dbReference>
<sequence>MFNDRSNSSRRGSWKGRTQVQKVVPNLLEKLLEQQQLKVSTLDLLARTSNVHSPTFNMFPLFLGGALTESMEAILP</sequence>
<evidence type="ECO:0000313" key="1">
    <source>
        <dbReference type="EMBL" id="KAG5615664.1"/>
    </source>
</evidence>
<gene>
    <name evidence="1" type="ORF">H5410_015488</name>
</gene>
<comment type="caution">
    <text evidence="1">The sequence shown here is derived from an EMBL/GenBank/DDBJ whole genome shotgun (WGS) entry which is preliminary data.</text>
</comment>
<dbReference type="AlphaFoldDB" id="A0A9J5ZTZ6"/>
<reference evidence="1 2" key="1">
    <citation type="submission" date="2020-09" db="EMBL/GenBank/DDBJ databases">
        <title>De no assembly of potato wild relative species, Solanum commersonii.</title>
        <authorList>
            <person name="Cho K."/>
        </authorList>
    </citation>
    <scope>NUCLEOTIDE SEQUENCE [LARGE SCALE GENOMIC DNA]</scope>
    <source>
        <strain evidence="1">LZ3.2</strain>
        <tissue evidence="1">Leaf</tissue>
    </source>
</reference>
<proteinExistence type="predicted"/>
<dbReference type="Proteomes" id="UP000824120">
    <property type="component" value="Chromosome 3"/>
</dbReference>